<sequence>MNRSRIRPIAVSLAAAAALLLTACGGGGDENGGKKSESPRVRKSEAAGSDRPEMSLPSDVSLVFDKVNVTDPDQAAAMGNARKFVRAIRHGITKQDVDDPAYKFYSESRSPAQAYAKDQIEQRVDRGFSISGEMRFSRTKVSPAENEKSAVVSFCSDSSKLYSKEVKTEKVHRTEPSISDYNSWQVLMTPAKNSEGPWRAQKVRVEEKAVECR</sequence>
<dbReference type="AlphaFoldDB" id="A0A5J6GAS1"/>
<dbReference type="EMBL" id="CP023699">
    <property type="protein sequence ID" value="QEU92579.1"/>
    <property type="molecule type" value="Genomic_DNA"/>
</dbReference>
<proteinExistence type="predicted"/>
<evidence type="ECO:0000256" key="1">
    <source>
        <dbReference type="SAM" id="MobiDB-lite"/>
    </source>
</evidence>
<evidence type="ECO:0008006" key="5">
    <source>
        <dbReference type="Google" id="ProtNLM"/>
    </source>
</evidence>
<feature type="region of interest" description="Disordered" evidence="1">
    <location>
        <begin position="25"/>
        <end position="55"/>
    </location>
</feature>
<reference evidence="3 4" key="1">
    <citation type="submission" date="2017-09" db="EMBL/GenBank/DDBJ databases">
        <authorList>
            <person name="Lee N."/>
            <person name="Cho B.-K."/>
        </authorList>
    </citation>
    <scope>NUCLEOTIDE SEQUENCE [LARGE SCALE GENOMIC DNA]</scope>
    <source>
        <strain evidence="3 4">ATCC 12853</strain>
    </source>
</reference>
<feature type="signal peptide" evidence="2">
    <location>
        <begin position="1"/>
        <end position="23"/>
    </location>
</feature>
<gene>
    <name evidence="3" type="ORF">CP970_18200</name>
</gene>
<feature type="compositionally biased region" description="Basic and acidic residues" evidence="1">
    <location>
        <begin position="31"/>
        <end position="53"/>
    </location>
</feature>
<feature type="chain" id="PRO_5038513963" description="Lipoprotein" evidence="2">
    <location>
        <begin position="24"/>
        <end position="213"/>
    </location>
</feature>
<keyword evidence="2" id="KW-0732">Signal</keyword>
<evidence type="ECO:0000256" key="2">
    <source>
        <dbReference type="SAM" id="SignalP"/>
    </source>
</evidence>
<organism evidence="3 4">
    <name type="scientific">Streptomyces kanamyceticus</name>
    <dbReference type="NCBI Taxonomy" id="1967"/>
    <lineage>
        <taxon>Bacteria</taxon>
        <taxon>Bacillati</taxon>
        <taxon>Actinomycetota</taxon>
        <taxon>Actinomycetes</taxon>
        <taxon>Kitasatosporales</taxon>
        <taxon>Streptomycetaceae</taxon>
        <taxon>Streptomyces</taxon>
    </lineage>
</organism>
<protein>
    <recommendedName>
        <fullName evidence="5">Lipoprotein</fullName>
    </recommendedName>
</protein>
<name>A0A5J6GAS1_STRKN</name>
<dbReference type="RefSeq" id="WP_063806168.1">
    <property type="nucleotide sequence ID" value="NZ_CP023699.1"/>
</dbReference>
<dbReference type="Proteomes" id="UP000325529">
    <property type="component" value="Chromosome"/>
</dbReference>
<keyword evidence="4" id="KW-1185">Reference proteome</keyword>
<accession>A0A5J6GAS1</accession>
<evidence type="ECO:0000313" key="4">
    <source>
        <dbReference type="Proteomes" id="UP000325529"/>
    </source>
</evidence>
<dbReference type="PROSITE" id="PS51257">
    <property type="entry name" value="PROKAR_LIPOPROTEIN"/>
    <property type="match status" value="1"/>
</dbReference>
<dbReference type="KEGG" id="ska:CP970_18200"/>
<evidence type="ECO:0000313" key="3">
    <source>
        <dbReference type="EMBL" id="QEU92579.1"/>
    </source>
</evidence>
<dbReference type="OrthoDB" id="4306303at2"/>